<keyword evidence="2" id="KW-1185">Reference proteome</keyword>
<comment type="caution">
    <text evidence="1">The sequence shown here is derived from an EMBL/GenBank/DDBJ whole genome shotgun (WGS) entry which is preliminary data.</text>
</comment>
<sequence length="79" mass="8950">MIGQAEGYRQTDRTAADDRNCMSLRLDAVFKLRHLGSVFFCSEGIGFEFHRLLLNEFLNEVRLATMVCLSLVAGHFVIV</sequence>
<protein>
    <submittedName>
        <fullName evidence="1">Uncharacterized protein</fullName>
    </submittedName>
</protein>
<dbReference type="EMBL" id="FCOL02000096">
    <property type="protein sequence ID" value="SAL83357.1"/>
    <property type="molecule type" value="Genomic_DNA"/>
</dbReference>
<reference evidence="1" key="1">
    <citation type="submission" date="2016-01" db="EMBL/GenBank/DDBJ databases">
        <authorList>
            <person name="Peeters C."/>
        </authorList>
    </citation>
    <scope>NUCLEOTIDE SEQUENCE [LARGE SCALE GENOMIC DNA]</scope>
    <source>
        <strain evidence="1">LMG 22937</strain>
    </source>
</reference>
<proteinExistence type="predicted"/>
<evidence type="ECO:0000313" key="1">
    <source>
        <dbReference type="EMBL" id="SAL83357.1"/>
    </source>
</evidence>
<organism evidence="1 2">
    <name type="scientific">Caballeronia terrestris</name>
    <dbReference type="NCBI Taxonomy" id="1226301"/>
    <lineage>
        <taxon>Bacteria</taxon>
        <taxon>Pseudomonadati</taxon>
        <taxon>Pseudomonadota</taxon>
        <taxon>Betaproteobacteria</taxon>
        <taxon>Burkholderiales</taxon>
        <taxon>Burkholderiaceae</taxon>
        <taxon>Caballeronia</taxon>
    </lineage>
</organism>
<dbReference type="AlphaFoldDB" id="A0A158KQG1"/>
<accession>A0A158KQG1</accession>
<gene>
    <name evidence="1" type="ORF">AWB67_06383</name>
</gene>
<evidence type="ECO:0000313" key="2">
    <source>
        <dbReference type="Proteomes" id="UP000054925"/>
    </source>
</evidence>
<name>A0A158KQG1_9BURK</name>
<dbReference type="Proteomes" id="UP000054925">
    <property type="component" value="Unassembled WGS sequence"/>
</dbReference>